<sequence>MTTEDSCPVYTLAPHAPWREILRQRLSGRRDRALVLRDREGAHHVLGTKRPRGTEPGMAADGAMPSLPRLLGYEEAFRVRLGEQPETRSVALPTAYGTESVNVRVLWWVHDPAQVVRSRTAYGWDVVRKNLDQCLHQMEEAQTTGGRSFGAPEMMHHLASPQRLESVGLTYRVTDVQARDTDGELRLGQPGDAGLPYSWTAHRREEYDFCIQALRNGPVSLAALWLVRHPDQVSQVLDWSVQNPGLVREETDWQEEMAGLLGKLTPQEQQELSELLRDRLVNLGRRVPGPRKAGVNGRVDHPSAV</sequence>
<gene>
    <name evidence="1" type="ORF">NQU54_07020</name>
</gene>
<comment type="caution">
    <text evidence="1">The sequence shown here is derived from an EMBL/GenBank/DDBJ whole genome shotgun (WGS) entry which is preliminary data.</text>
</comment>
<protein>
    <submittedName>
        <fullName evidence="1">Uncharacterized protein</fullName>
    </submittedName>
</protein>
<name>A0A9X2LSW6_STRMQ</name>
<dbReference type="Proteomes" id="UP001142400">
    <property type="component" value="Unassembled WGS sequence"/>
</dbReference>
<organism evidence="1 2">
    <name type="scientific">Streptomyces malaysiensis subsp. samsunensis</name>
    <dbReference type="NCBI Taxonomy" id="459658"/>
    <lineage>
        <taxon>Bacteria</taxon>
        <taxon>Bacillati</taxon>
        <taxon>Actinomycetota</taxon>
        <taxon>Actinomycetes</taxon>
        <taxon>Kitasatosporales</taxon>
        <taxon>Streptomycetaceae</taxon>
        <taxon>Streptomyces</taxon>
        <taxon>Streptomyces violaceusniger group</taxon>
    </lineage>
</organism>
<reference evidence="1" key="1">
    <citation type="submission" date="2022-06" db="EMBL/GenBank/DDBJ databases">
        <title>WGS of actinobacteria.</title>
        <authorList>
            <person name="Thawai C."/>
        </authorList>
    </citation>
    <scope>NUCLEOTIDE SEQUENCE</scope>
    <source>
        <strain evidence="1">DSM 42010</strain>
    </source>
</reference>
<dbReference type="RefSeq" id="WP_257630279.1">
    <property type="nucleotide sequence ID" value="NZ_JANIIC010000005.1"/>
</dbReference>
<keyword evidence="2" id="KW-1185">Reference proteome</keyword>
<accession>A0A9X2LSW6</accession>
<dbReference type="EMBL" id="JANIIC010000005">
    <property type="protein sequence ID" value="MCQ8828831.1"/>
    <property type="molecule type" value="Genomic_DNA"/>
</dbReference>
<proteinExistence type="predicted"/>
<evidence type="ECO:0000313" key="2">
    <source>
        <dbReference type="Proteomes" id="UP001142400"/>
    </source>
</evidence>
<dbReference type="AlphaFoldDB" id="A0A9X2LSW6"/>
<evidence type="ECO:0000313" key="1">
    <source>
        <dbReference type="EMBL" id="MCQ8828831.1"/>
    </source>
</evidence>